<name>A0ABU1SAY8_9MICO</name>
<dbReference type="Proteomes" id="UP001259347">
    <property type="component" value="Unassembled WGS sequence"/>
</dbReference>
<evidence type="ECO:0000313" key="2">
    <source>
        <dbReference type="Proteomes" id="UP001259347"/>
    </source>
</evidence>
<evidence type="ECO:0000313" key="1">
    <source>
        <dbReference type="EMBL" id="MDR6866078.1"/>
    </source>
</evidence>
<reference evidence="1 2" key="1">
    <citation type="submission" date="2023-07" db="EMBL/GenBank/DDBJ databases">
        <title>Sorghum-associated microbial communities from plants grown in Nebraska, USA.</title>
        <authorList>
            <person name="Schachtman D."/>
        </authorList>
    </citation>
    <scope>NUCLEOTIDE SEQUENCE [LARGE SCALE GENOMIC DNA]</scope>
    <source>
        <strain evidence="1 2">2980</strain>
    </source>
</reference>
<dbReference type="RefSeq" id="WP_310017511.1">
    <property type="nucleotide sequence ID" value="NZ_JAVDUM010000002.1"/>
</dbReference>
<keyword evidence="2" id="KW-1185">Reference proteome</keyword>
<sequence>MKINLPIGLKSAAVGKDYDLRLFETRFQPEAAIVKNCKLALERTHLRPERRLEGQREKREPISLLQFHAIDGRDSYFWVPW</sequence>
<protein>
    <submittedName>
        <fullName evidence="1">Uncharacterized protein</fullName>
    </submittedName>
</protein>
<accession>A0ABU1SAY8</accession>
<proteinExistence type="predicted"/>
<organism evidence="1 2">
    <name type="scientific">Microbacterium resistens</name>
    <dbReference type="NCBI Taxonomy" id="156977"/>
    <lineage>
        <taxon>Bacteria</taxon>
        <taxon>Bacillati</taxon>
        <taxon>Actinomycetota</taxon>
        <taxon>Actinomycetes</taxon>
        <taxon>Micrococcales</taxon>
        <taxon>Microbacteriaceae</taxon>
        <taxon>Microbacterium</taxon>
    </lineage>
</organism>
<gene>
    <name evidence="1" type="ORF">J2Y69_000663</name>
</gene>
<comment type="caution">
    <text evidence="1">The sequence shown here is derived from an EMBL/GenBank/DDBJ whole genome shotgun (WGS) entry which is preliminary data.</text>
</comment>
<dbReference type="EMBL" id="JAVDUM010000002">
    <property type="protein sequence ID" value="MDR6866078.1"/>
    <property type="molecule type" value="Genomic_DNA"/>
</dbReference>